<dbReference type="RefSeq" id="WP_085282141.1">
    <property type="nucleotide sequence ID" value="NZ_FOBI01000001.1"/>
</dbReference>
<dbReference type="EMBL" id="FOBI01000001">
    <property type="protein sequence ID" value="SEK54385.1"/>
    <property type="molecule type" value="Genomic_DNA"/>
</dbReference>
<sequence>MKANEELFNAYVSEEFKKSAQTTKQALEQKINLYIEEFRSHLTELVKEVENTDHSEQFQQHTAQIIKQGQAASQQVDNINEIIAELEIKAPALAEQVNKLKQANKQLKTELDGIHQQATGFGASVGKFIAGSVKQIVTTGLPIF</sequence>
<dbReference type="STRING" id="641665.GCA_002104455_00086"/>
<dbReference type="AlphaFoldDB" id="A0A1H7I1L6"/>
<organism evidence="2 3">
    <name type="scientific">Colwellia chukchiensis</name>
    <dbReference type="NCBI Taxonomy" id="641665"/>
    <lineage>
        <taxon>Bacteria</taxon>
        <taxon>Pseudomonadati</taxon>
        <taxon>Pseudomonadota</taxon>
        <taxon>Gammaproteobacteria</taxon>
        <taxon>Alteromonadales</taxon>
        <taxon>Colwelliaceae</taxon>
        <taxon>Colwellia</taxon>
    </lineage>
</organism>
<dbReference type="Proteomes" id="UP000199297">
    <property type="component" value="Unassembled WGS sequence"/>
</dbReference>
<evidence type="ECO:0000313" key="2">
    <source>
        <dbReference type="EMBL" id="SEK54385.1"/>
    </source>
</evidence>
<evidence type="ECO:0000256" key="1">
    <source>
        <dbReference type="SAM" id="Coils"/>
    </source>
</evidence>
<keyword evidence="1" id="KW-0175">Coiled coil</keyword>
<feature type="coiled-coil region" evidence="1">
    <location>
        <begin position="83"/>
        <end position="117"/>
    </location>
</feature>
<reference evidence="3" key="1">
    <citation type="submission" date="2016-10" db="EMBL/GenBank/DDBJ databases">
        <authorList>
            <person name="Varghese N."/>
            <person name="Submissions S."/>
        </authorList>
    </citation>
    <scope>NUCLEOTIDE SEQUENCE [LARGE SCALE GENOMIC DNA]</scope>
    <source>
        <strain evidence="3">CGMCC 1.9127</strain>
    </source>
</reference>
<proteinExistence type="predicted"/>
<dbReference type="Gene3D" id="1.20.5.1230">
    <property type="entry name" value="Apolipoprotein A-I"/>
    <property type="match status" value="1"/>
</dbReference>
<protein>
    <submittedName>
        <fullName evidence="2">Uncharacterized protein</fullName>
    </submittedName>
</protein>
<keyword evidence="3" id="KW-1185">Reference proteome</keyword>
<gene>
    <name evidence="2" type="ORF">SAMN05216262_101620</name>
</gene>
<accession>A0A1H7I1L6</accession>
<name>A0A1H7I1L6_9GAMM</name>
<evidence type="ECO:0000313" key="3">
    <source>
        <dbReference type="Proteomes" id="UP000199297"/>
    </source>
</evidence>